<keyword evidence="1" id="KW-0732">Signal</keyword>
<comment type="caution">
    <text evidence="3">The sequence shown here is derived from an EMBL/GenBank/DDBJ whole genome shotgun (WGS) entry which is preliminary data.</text>
</comment>
<dbReference type="InterPro" id="IPR029062">
    <property type="entry name" value="Class_I_gatase-like"/>
</dbReference>
<evidence type="ECO:0000256" key="1">
    <source>
        <dbReference type="SAM" id="SignalP"/>
    </source>
</evidence>
<name>A0A8J7GE89_9ACTN</name>
<dbReference type="InterPro" id="IPR000421">
    <property type="entry name" value="FA58C"/>
</dbReference>
<dbReference type="InterPro" id="IPR029010">
    <property type="entry name" value="ThuA-like"/>
</dbReference>
<keyword evidence="4" id="KW-1185">Reference proteome</keyword>
<dbReference type="Pfam" id="PF06283">
    <property type="entry name" value="ThuA"/>
    <property type="match status" value="1"/>
</dbReference>
<feature type="domain" description="F5/8 type C" evidence="2">
    <location>
        <begin position="254"/>
        <end position="403"/>
    </location>
</feature>
<proteinExistence type="predicted"/>
<dbReference type="SMART" id="SM00231">
    <property type="entry name" value="FA58C"/>
    <property type="match status" value="1"/>
</dbReference>
<dbReference type="EMBL" id="JADOUF010000001">
    <property type="protein sequence ID" value="MBG6134123.1"/>
    <property type="molecule type" value="Genomic_DNA"/>
</dbReference>
<protein>
    <submittedName>
        <fullName evidence="3">Type 1 glutamine amidotransferase</fullName>
    </submittedName>
</protein>
<dbReference type="PROSITE" id="PS50022">
    <property type="entry name" value="FA58C_3"/>
    <property type="match status" value="1"/>
</dbReference>
<dbReference type="PANTHER" id="PTHR40469">
    <property type="entry name" value="SECRETED GLYCOSYL HYDROLASE"/>
    <property type="match status" value="1"/>
</dbReference>
<gene>
    <name evidence="3" type="ORF">IW245_000317</name>
</gene>
<dbReference type="RefSeq" id="WP_372445067.1">
    <property type="nucleotide sequence ID" value="NZ_BONS01000026.1"/>
</dbReference>
<accession>A0A8J7GE89</accession>
<dbReference type="Gene3D" id="2.60.120.260">
    <property type="entry name" value="Galactose-binding domain-like"/>
    <property type="match status" value="1"/>
</dbReference>
<dbReference type="SUPFAM" id="SSF52317">
    <property type="entry name" value="Class I glutamine amidotransferase-like"/>
    <property type="match status" value="1"/>
</dbReference>
<evidence type="ECO:0000259" key="2">
    <source>
        <dbReference type="PROSITE" id="PS50022"/>
    </source>
</evidence>
<evidence type="ECO:0000313" key="3">
    <source>
        <dbReference type="EMBL" id="MBG6134123.1"/>
    </source>
</evidence>
<dbReference type="Pfam" id="PF00754">
    <property type="entry name" value="F5_F8_type_C"/>
    <property type="match status" value="1"/>
</dbReference>
<feature type="chain" id="PRO_5035210764" evidence="1">
    <location>
        <begin position="30"/>
        <end position="407"/>
    </location>
</feature>
<keyword evidence="3" id="KW-0315">Glutamine amidotransferase</keyword>
<sequence>MRSLLTRALAVTATALAVGAGLAAPAVHAADASYKVLVFSKTAAFRHDSIPAGIQAVRTLGAANNFTVTATEDAAAFTTTNLAQYQAVVFMSTTGDVLNATQQAAFESYIRAGGGYVGVHSASDTEYAWPWYGKLVGAYFKQHPAQQNALLKVEDPNHPSTQGLPAQFTRFDEWYDFQTNPRGAVHVLTSVDNSSYSGSTMGNDHPITWCQKYDGGRSWYTGLGHTIESYSEPNFLHLLLGGIMTAAGAVTADCSVAATGRIPQAQLRVRSCDSQELSGENAPCTNVLDGNAGTFWHTQWSGANPTPPHEIQLDLGASYSVTNLYYLPRQSGTNGRIARYEVYVSTDGTTWGTAVATGTFPNVSTERTVTFTGKSGRYVRLRALSEVNGNPWTSVAELNVGGTTTLH</sequence>
<dbReference type="Proteomes" id="UP000622552">
    <property type="component" value="Unassembled WGS sequence"/>
</dbReference>
<dbReference type="PANTHER" id="PTHR40469:SF2">
    <property type="entry name" value="GALACTOSE-BINDING DOMAIN-LIKE SUPERFAMILY PROTEIN"/>
    <property type="match status" value="1"/>
</dbReference>
<dbReference type="InterPro" id="IPR008979">
    <property type="entry name" value="Galactose-bd-like_sf"/>
</dbReference>
<dbReference type="SUPFAM" id="SSF49785">
    <property type="entry name" value="Galactose-binding domain-like"/>
    <property type="match status" value="1"/>
</dbReference>
<feature type="signal peptide" evidence="1">
    <location>
        <begin position="1"/>
        <end position="29"/>
    </location>
</feature>
<dbReference type="Gene3D" id="3.40.50.880">
    <property type="match status" value="1"/>
</dbReference>
<organism evidence="3 4">
    <name type="scientific">Longispora fulva</name>
    <dbReference type="NCBI Taxonomy" id="619741"/>
    <lineage>
        <taxon>Bacteria</taxon>
        <taxon>Bacillati</taxon>
        <taxon>Actinomycetota</taxon>
        <taxon>Actinomycetes</taxon>
        <taxon>Micromonosporales</taxon>
        <taxon>Micromonosporaceae</taxon>
        <taxon>Longispora</taxon>
    </lineage>
</organism>
<evidence type="ECO:0000313" key="4">
    <source>
        <dbReference type="Proteomes" id="UP000622552"/>
    </source>
</evidence>
<dbReference type="AlphaFoldDB" id="A0A8J7GE89"/>
<reference evidence="3" key="1">
    <citation type="submission" date="2020-11" db="EMBL/GenBank/DDBJ databases">
        <title>Sequencing the genomes of 1000 actinobacteria strains.</title>
        <authorList>
            <person name="Klenk H.-P."/>
        </authorList>
    </citation>
    <scope>NUCLEOTIDE SEQUENCE</scope>
    <source>
        <strain evidence="3">DSM 45356</strain>
    </source>
</reference>